<feature type="domain" description="Cytochrome c" evidence="5">
    <location>
        <begin position="67"/>
        <end position="138"/>
    </location>
</feature>
<gene>
    <name evidence="6" type="ORF">H3Z74_19885</name>
</gene>
<sequence>MRSVGFKVAMASLFAFAVLAVAWNFLIARVDPTAAPAAVAKGPSVSAGGVALTSAAIALPDATATLPDGPAGELVTQHCTACHSVEMITTQPHLAPEKWQATVEKMRAVYKAPIAPGDDPALVAALVSFQQPARVADK</sequence>
<protein>
    <submittedName>
        <fullName evidence="6">Cytochrome C nitrite reductase</fullName>
    </submittedName>
</protein>
<dbReference type="InterPro" id="IPR009056">
    <property type="entry name" value="Cyt_c-like_dom"/>
</dbReference>
<reference evidence="6 7" key="1">
    <citation type="submission" date="2020-09" db="EMBL/GenBank/DDBJ databases">
        <title>Sphingomonas sp., a new species isolated from pork steak.</title>
        <authorList>
            <person name="Heidler von Heilborn D."/>
        </authorList>
    </citation>
    <scope>NUCLEOTIDE SEQUENCE [LARGE SCALE GENOMIC DNA]</scope>
    <source>
        <strain evidence="7">S8-3T</strain>
    </source>
</reference>
<dbReference type="KEGG" id="spap:H3Z74_19885"/>
<keyword evidence="2 4" id="KW-0479">Metal-binding</keyword>
<evidence type="ECO:0000313" key="7">
    <source>
        <dbReference type="Proteomes" id="UP000516148"/>
    </source>
</evidence>
<name>A0A7H0LGY2_9SPHN</name>
<evidence type="ECO:0000256" key="4">
    <source>
        <dbReference type="PROSITE-ProRule" id="PRU00433"/>
    </source>
</evidence>
<accession>A0A7H0LGY2</accession>
<dbReference type="GO" id="GO:0009055">
    <property type="term" value="F:electron transfer activity"/>
    <property type="evidence" value="ECO:0007669"/>
    <property type="project" value="InterPro"/>
</dbReference>
<dbReference type="AlphaFoldDB" id="A0A7H0LGY2"/>
<proteinExistence type="predicted"/>
<keyword evidence="7" id="KW-1185">Reference proteome</keyword>
<dbReference type="SUPFAM" id="SSF46626">
    <property type="entry name" value="Cytochrome c"/>
    <property type="match status" value="1"/>
</dbReference>
<dbReference type="Proteomes" id="UP000516148">
    <property type="component" value="Chromosome"/>
</dbReference>
<keyword evidence="1 4" id="KW-0349">Heme</keyword>
<dbReference type="EMBL" id="CP061038">
    <property type="protein sequence ID" value="QNQ08935.1"/>
    <property type="molecule type" value="Genomic_DNA"/>
</dbReference>
<dbReference type="GO" id="GO:0020037">
    <property type="term" value="F:heme binding"/>
    <property type="evidence" value="ECO:0007669"/>
    <property type="project" value="InterPro"/>
</dbReference>
<dbReference type="PROSITE" id="PS51007">
    <property type="entry name" value="CYTC"/>
    <property type="match status" value="1"/>
</dbReference>
<evidence type="ECO:0000259" key="5">
    <source>
        <dbReference type="PROSITE" id="PS51007"/>
    </source>
</evidence>
<dbReference type="RefSeq" id="WP_187761261.1">
    <property type="nucleotide sequence ID" value="NZ_CP061038.1"/>
</dbReference>
<organism evidence="6 7">
    <name type="scientific">Sphingomonas alpina</name>
    <dbReference type="NCBI Taxonomy" id="653931"/>
    <lineage>
        <taxon>Bacteria</taxon>
        <taxon>Pseudomonadati</taxon>
        <taxon>Pseudomonadota</taxon>
        <taxon>Alphaproteobacteria</taxon>
        <taxon>Sphingomonadales</taxon>
        <taxon>Sphingomonadaceae</taxon>
        <taxon>Sphingomonas</taxon>
    </lineage>
</organism>
<dbReference type="InterPro" id="IPR036909">
    <property type="entry name" value="Cyt_c-like_dom_sf"/>
</dbReference>
<evidence type="ECO:0000313" key="6">
    <source>
        <dbReference type="EMBL" id="QNQ08935.1"/>
    </source>
</evidence>
<evidence type="ECO:0000256" key="1">
    <source>
        <dbReference type="ARBA" id="ARBA00022617"/>
    </source>
</evidence>
<dbReference type="GO" id="GO:0046872">
    <property type="term" value="F:metal ion binding"/>
    <property type="evidence" value="ECO:0007669"/>
    <property type="project" value="UniProtKB-KW"/>
</dbReference>
<dbReference type="Gene3D" id="1.10.760.10">
    <property type="entry name" value="Cytochrome c-like domain"/>
    <property type="match status" value="1"/>
</dbReference>
<evidence type="ECO:0000256" key="3">
    <source>
        <dbReference type="ARBA" id="ARBA00023004"/>
    </source>
</evidence>
<evidence type="ECO:0000256" key="2">
    <source>
        <dbReference type="ARBA" id="ARBA00022723"/>
    </source>
</evidence>
<keyword evidence="3 4" id="KW-0408">Iron</keyword>